<feature type="domain" description="Carbohydrate kinase PfkB" evidence="1">
    <location>
        <begin position="3"/>
        <end position="301"/>
    </location>
</feature>
<protein>
    <recommendedName>
        <fullName evidence="1">Carbohydrate kinase PfkB domain-containing protein</fullName>
    </recommendedName>
</protein>
<dbReference type="Pfam" id="PF00294">
    <property type="entry name" value="PfkB"/>
    <property type="match status" value="1"/>
</dbReference>
<dbReference type="EMBL" id="NRHC01000060">
    <property type="protein sequence ID" value="RIY32349.1"/>
    <property type="molecule type" value="Genomic_DNA"/>
</dbReference>
<dbReference type="PANTHER" id="PTHR42774:SF3">
    <property type="entry name" value="KETOHEXOKINASE"/>
    <property type="match status" value="1"/>
</dbReference>
<reference evidence="2 3" key="1">
    <citation type="submission" date="2017-08" db="EMBL/GenBank/DDBJ databases">
        <title>Reclassification of Bisgaard taxon 37 and 44.</title>
        <authorList>
            <person name="Christensen H."/>
        </authorList>
    </citation>
    <scope>NUCLEOTIDE SEQUENCE [LARGE SCALE GENOMIC DNA]</scope>
    <source>
        <strain evidence="2 3">B96_3</strain>
    </source>
</reference>
<dbReference type="Gene3D" id="3.40.1190.20">
    <property type="match status" value="1"/>
</dbReference>
<dbReference type="SUPFAM" id="SSF53613">
    <property type="entry name" value="Ribokinase-like"/>
    <property type="match status" value="1"/>
</dbReference>
<dbReference type="OrthoDB" id="9813569at2"/>
<dbReference type="GO" id="GO:0003824">
    <property type="term" value="F:catalytic activity"/>
    <property type="evidence" value="ECO:0007669"/>
    <property type="project" value="UniProtKB-ARBA"/>
</dbReference>
<name>A0A3A1Y4Y1_9GAMM</name>
<dbReference type="Proteomes" id="UP000265691">
    <property type="component" value="Unassembled WGS sequence"/>
</dbReference>
<dbReference type="AlphaFoldDB" id="A0A3A1Y4Y1"/>
<gene>
    <name evidence="2" type="ORF">CKF54_05055</name>
</gene>
<sequence>MAIISIGLACQDEFFFVEKIIEEDERTYAHTFFASGGGCAANVAYLTAHWDLETYLVTCLKNDNYGKRISKDLKEAGVNTDFIICNDQQVTPLATVWVSSDTGARTIVTHSNNGPRNLKALDYMRLDGLLNQLNQSDETHIVLVDGYEPELSSYLIKGLDNKIVVMDACVVRPQMTPLLPYVDYAITSSQYAERVTHYKVIPENYPAILRKIKESISPAGVAIVTLGDKGGIYLEGDDPEIKYYSPLKVKQPVDTTGAGDIFHGAFCYGLAQELSLENCCKLASLTAGLAVQRRGVRQAIPSFNEVLSLLQK</sequence>
<organism evidence="2 3">
    <name type="scientific">Psittacicella hinzii</name>
    <dbReference type="NCBI Taxonomy" id="2028575"/>
    <lineage>
        <taxon>Bacteria</taxon>
        <taxon>Pseudomonadati</taxon>
        <taxon>Pseudomonadota</taxon>
        <taxon>Gammaproteobacteria</taxon>
        <taxon>Pasteurellales</taxon>
        <taxon>Psittacicellaceae</taxon>
        <taxon>Psittacicella</taxon>
    </lineage>
</organism>
<evidence type="ECO:0000259" key="1">
    <source>
        <dbReference type="Pfam" id="PF00294"/>
    </source>
</evidence>
<evidence type="ECO:0000313" key="3">
    <source>
        <dbReference type="Proteomes" id="UP000265691"/>
    </source>
</evidence>
<dbReference type="PANTHER" id="PTHR42774">
    <property type="entry name" value="PHOSPHOTRANSFERASE SYSTEM TRANSPORT PROTEIN"/>
    <property type="match status" value="1"/>
</dbReference>
<comment type="caution">
    <text evidence="2">The sequence shown here is derived from an EMBL/GenBank/DDBJ whole genome shotgun (WGS) entry which is preliminary data.</text>
</comment>
<dbReference type="InterPro" id="IPR011611">
    <property type="entry name" value="PfkB_dom"/>
</dbReference>
<evidence type="ECO:0000313" key="2">
    <source>
        <dbReference type="EMBL" id="RIY32349.1"/>
    </source>
</evidence>
<dbReference type="InterPro" id="IPR052562">
    <property type="entry name" value="Ketohexokinase-related"/>
</dbReference>
<keyword evidence="3" id="KW-1185">Reference proteome</keyword>
<dbReference type="RefSeq" id="WP_119525275.1">
    <property type="nucleotide sequence ID" value="NZ_NRHC01000060.1"/>
</dbReference>
<proteinExistence type="predicted"/>
<accession>A0A3A1Y4Y1</accession>
<dbReference type="InterPro" id="IPR029056">
    <property type="entry name" value="Ribokinase-like"/>
</dbReference>